<evidence type="ECO:0000256" key="1">
    <source>
        <dbReference type="ARBA" id="ARBA00022578"/>
    </source>
</evidence>
<evidence type="ECO:0000259" key="9">
    <source>
        <dbReference type="PROSITE" id="PS50966"/>
    </source>
</evidence>
<keyword evidence="6" id="KW-0233">DNA recombination</keyword>
<organism evidence="10 11">
    <name type="scientific">Aegilops tauschii subsp. strangulata</name>
    <name type="common">Goatgrass</name>
    <dbReference type="NCBI Taxonomy" id="200361"/>
    <lineage>
        <taxon>Eukaryota</taxon>
        <taxon>Viridiplantae</taxon>
        <taxon>Streptophyta</taxon>
        <taxon>Embryophyta</taxon>
        <taxon>Tracheophyta</taxon>
        <taxon>Spermatophyta</taxon>
        <taxon>Magnoliopsida</taxon>
        <taxon>Liliopsida</taxon>
        <taxon>Poales</taxon>
        <taxon>Poaceae</taxon>
        <taxon>BOP clade</taxon>
        <taxon>Pooideae</taxon>
        <taxon>Triticodae</taxon>
        <taxon>Triticeae</taxon>
        <taxon>Triticinae</taxon>
        <taxon>Aegilops</taxon>
    </lineage>
</organism>
<evidence type="ECO:0000256" key="6">
    <source>
        <dbReference type="ARBA" id="ARBA00023172"/>
    </source>
</evidence>
<dbReference type="InterPro" id="IPR018289">
    <property type="entry name" value="MULE_transposase_dom"/>
</dbReference>
<dbReference type="STRING" id="200361.A0A453FLP7"/>
<dbReference type="RefSeq" id="XP_040260202.1">
    <property type="nucleotide sequence ID" value="XM_040404268.2"/>
</dbReference>
<dbReference type="PANTHER" id="PTHR31973">
    <property type="entry name" value="POLYPROTEIN, PUTATIVE-RELATED"/>
    <property type="match status" value="1"/>
</dbReference>
<dbReference type="GeneID" id="109740898"/>
<dbReference type="GO" id="GO:0008270">
    <property type="term" value="F:zinc ion binding"/>
    <property type="evidence" value="ECO:0007669"/>
    <property type="project" value="UniProtKB-KW"/>
</dbReference>
<keyword evidence="1" id="KW-0815">Transposition</keyword>
<reference evidence="11" key="1">
    <citation type="journal article" date="2014" name="Science">
        <title>Ancient hybridizations among the ancestral genomes of bread wheat.</title>
        <authorList>
            <consortium name="International Wheat Genome Sequencing Consortium,"/>
            <person name="Marcussen T."/>
            <person name="Sandve S.R."/>
            <person name="Heier L."/>
            <person name="Spannagl M."/>
            <person name="Pfeifer M."/>
            <person name="Jakobsen K.S."/>
            <person name="Wulff B.B."/>
            <person name="Steuernagel B."/>
            <person name="Mayer K.F."/>
            <person name="Olsen O.A."/>
        </authorList>
    </citation>
    <scope>NUCLEOTIDE SEQUENCE [LARGE SCALE GENOMIC DNA]</scope>
    <source>
        <strain evidence="11">cv. AL8/78</strain>
    </source>
</reference>
<dbReference type="InterPro" id="IPR001207">
    <property type="entry name" value="Transposase_mutator"/>
</dbReference>
<keyword evidence="3 7" id="KW-0863">Zinc-finger</keyword>
<name>A0A453FLP7_AEGTS</name>
<dbReference type="PROSITE" id="PS50966">
    <property type="entry name" value="ZF_SWIM"/>
    <property type="match status" value="1"/>
</dbReference>
<dbReference type="Pfam" id="PF10551">
    <property type="entry name" value="MULE"/>
    <property type="match status" value="1"/>
</dbReference>
<dbReference type="Gramene" id="AET3Gv20717700.1">
    <property type="protein sequence ID" value="AET3Gv20717700.1"/>
    <property type="gene ID" value="AET3Gv20717700"/>
</dbReference>
<dbReference type="AlphaFoldDB" id="A0A453FLP7"/>
<dbReference type="OrthoDB" id="2418180at2759"/>
<dbReference type="Proteomes" id="UP000015105">
    <property type="component" value="Chromosome 3D"/>
</dbReference>
<evidence type="ECO:0000256" key="4">
    <source>
        <dbReference type="ARBA" id="ARBA00022833"/>
    </source>
</evidence>
<feature type="region of interest" description="Disordered" evidence="8">
    <location>
        <begin position="293"/>
        <end position="319"/>
    </location>
</feature>
<sequence>MGMVEVESTFSWEWFLTTVKNDLNIVNTSPFTIMSDKQKGLINAVAKVFPDSEHRFCVRHLYQNFHMLFKGETLKNDLWAIARSTNDTKFKMNREKLREDSPSAYAWLDGKDPTQWVKAFFSVFPKCDILLNNMSEVYNSYILEARDFPVISMMECIKSKITARHEGKQRQAVNSWSGRICPKIKKKLEKEIELSASCFPSHSGLGVFSVLSGNNTYLVDIHAWTCDCRRWQLSGIPCSHSIACFREERIDPEDMVHKCYTIETYLQAYGHNVMPMRDRAHWEQVDGPFIHPPVYKKRMGRPPKNRKKTPEEKLQKDGSIALNKKGVSMHCSICGKADHNKKGHQKFMQREMEREAQEQEDEIEDPSILNDIRPHVLDSRMDPMHLPLSMVYRMREEERVHVSNVRPLGPLPEIARFVADARDSIPERRSTTTATTRGRIRGKGKARALDEGETSASRGGKTKRVRRGSSIATAGPSNAARGGTRGPSNAATRGGRGVARGPNNATRGGERVAATWPTYAARGGRGGAATGGRGGVASSTSAGNGWWHLLLGQDGNTTNSAIPDLNTNVIPELNTQEVINVTQNAPIGHVE</sequence>
<reference evidence="10" key="5">
    <citation type="journal article" date="2021" name="G3 (Bethesda)">
        <title>Aegilops tauschii genome assembly Aet v5.0 features greater sequence contiguity and improved annotation.</title>
        <authorList>
            <person name="Wang L."/>
            <person name="Zhu T."/>
            <person name="Rodriguez J.C."/>
            <person name="Deal K.R."/>
            <person name="Dubcovsky J."/>
            <person name="McGuire P.E."/>
            <person name="Lux T."/>
            <person name="Spannagl M."/>
            <person name="Mayer K.F.X."/>
            <person name="Baldrich P."/>
            <person name="Meyers B.C."/>
            <person name="Huo N."/>
            <person name="Gu Y.Q."/>
            <person name="Zhou H."/>
            <person name="Devos K.M."/>
            <person name="Bennetzen J.L."/>
            <person name="Unver T."/>
            <person name="Budak H."/>
            <person name="Gulick P.J."/>
            <person name="Galiba G."/>
            <person name="Kalapos B."/>
            <person name="Nelson D.R."/>
            <person name="Li P."/>
            <person name="You F.M."/>
            <person name="Luo M.C."/>
            <person name="Dvorak J."/>
        </authorList>
    </citation>
    <scope>NUCLEOTIDE SEQUENCE [LARGE SCALE GENOMIC DNA]</scope>
    <source>
        <strain evidence="10">cv. AL8/78</strain>
    </source>
</reference>
<reference evidence="11" key="2">
    <citation type="journal article" date="2017" name="Nat. Plants">
        <title>The Aegilops tauschii genome reveals multiple impacts of transposons.</title>
        <authorList>
            <person name="Zhao G."/>
            <person name="Zou C."/>
            <person name="Li K."/>
            <person name="Wang K."/>
            <person name="Li T."/>
            <person name="Gao L."/>
            <person name="Zhang X."/>
            <person name="Wang H."/>
            <person name="Yang Z."/>
            <person name="Liu X."/>
            <person name="Jiang W."/>
            <person name="Mao L."/>
            <person name="Kong X."/>
            <person name="Jiao Y."/>
            <person name="Jia J."/>
        </authorList>
    </citation>
    <scope>NUCLEOTIDE SEQUENCE [LARGE SCALE GENOMIC DNA]</scope>
    <source>
        <strain evidence="11">cv. AL8/78</strain>
    </source>
</reference>
<keyword evidence="4" id="KW-0862">Zinc</keyword>
<proteinExistence type="predicted"/>
<reference evidence="10" key="3">
    <citation type="journal article" date="2017" name="Nature">
        <title>Genome sequence of the progenitor of the wheat D genome Aegilops tauschii.</title>
        <authorList>
            <person name="Luo M.C."/>
            <person name="Gu Y.Q."/>
            <person name="Puiu D."/>
            <person name="Wang H."/>
            <person name="Twardziok S.O."/>
            <person name="Deal K.R."/>
            <person name="Huo N."/>
            <person name="Zhu T."/>
            <person name="Wang L."/>
            <person name="Wang Y."/>
            <person name="McGuire P.E."/>
            <person name="Liu S."/>
            <person name="Long H."/>
            <person name="Ramasamy R.K."/>
            <person name="Rodriguez J.C."/>
            <person name="Van S.L."/>
            <person name="Yuan L."/>
            <person name="Wang Z."/>
            <person name="Xia Z."/>
            <person name="Xiao L."/>
            <person name="Anderson O.D."/>
            <person name="Ouyang S."/>
            <person name="Liang Y."/>
            <person name="Zimin A.V."/>
            <person name="Pertea G."/>
            <person name="Qi P."/>
            <person name="Bennetzen J.L."/>
            <person name="Dai X."/>
            <person name="Dawson M.W."/>
            <person name="Muller H.G."/>
            <person name="Kugler K."/>
            <person name="Rivarola-Duarte L."/>
            <person name="Spannagl M."/>
            <person name="Mayer K.F.X."/>
            <person name="Lu F.H."/>
            <person name="Bevan M.W."/>
            <person name="Leroy P."/>
            <person name="Li P."/>
            <person name="You F.M."/>
            <person name="Sun Q."/>
            <person name="Liu Z."/>
            <person name="Lyons E."/>
            <person name="Wicker T."/>
            <person name="Salzberg S.L."/>
            <person name="Devos K.M."/>
            <person name="Dvorak J."/>
        </authorList>
    </citation>
    <scope>NUCLEOTIDE SEQUENCE [LARGE SCALE GENOMIC DNA]</scope>
    <source>
        <strain evidence="10">cv. AL8/78</strain>
    </source>
</reference>
<feature type="region of interest" description="Disordered" evidence="8">
    <location>
        <begin position="425"/>
        <end position="540"/>
    </location>
</feature>
<evidence type="ECO:0000256" key="8">
    <source>
        <dbReference type="SAM" id="MobiDB-lite"/>
    </source>
</evidence>
<dbReference type="Pfam" id="PF04434">
    <property type="entry name" value="SWIM"/>
    <property type="match status" value="1"/>
</dbReference>
<dbReference type="InterPro" id="IPR007527">
    <property type="entry name" value="Znf_SWIM"/>
</dbReference>
<evidence type="ECO:0000256" key="5">
    <source>
        <dbReference type="ARBA" id="ARBA00023125"/>
    </source>
</evidence>
<feature type="compositionally biased region" description="Gly residues" evidence="8">
    <location>
        <begin position="523"/>
        <end position="535"/>
    </location>
</feature>
<evidence type="ECO:0000313" key="10">
    <source>
        <dbReference type="EnsemblPlants" id="AET3Gv20717700.1"/>
    </source>
</evidence>
<evidence type="ECO:0000256" key="3">
    <source>
        <dbReference type="ARBA" id="ARBA00022771"/>
    </source>
</evidence>
<keyword evidence="11" id="KW-1185">Reference proteome</keyword>
<feature type="compositionally biased region" description="Basic residues" evidence="8">
    <location>
        <begin position="294"/>
        <end position="307"/>
    </location>
</feature>
<dbReference type="InterPro" id="IPR006564">
    <property type="entry name" value="Znf_PMZ"/>
</dbReference>
<dbReference type="PROSITE" id="PS01007">
    <property type="entry name" value="TRANSPOSASE_MUTATOR"/>
    <property type="match status" value="1"/>
</dbReference>
<dbReference type="EnsemblPlants" id="AET3Gv20717700.1">
    <property type="protein sequence ID" value="AET3Gv20717700.1"/>
    <property type="gene ID" value="AET3Gv20717700"/>
</dbReference>
<feature type="domain" description="SWIM-type" evidence="9">
    <location>
        <begin position="217"/>
        <end position="249"/>
    </location>
</feature>
<protein>
    <recommendedName>
        <fullName evidence="9">SWIM-type domain-containing protein</fullName>
    </recommendedName>
</protein>
<dbReference type="SMART" id="SM00575">
    <property type="entry name" value="ZnF_PMZ"/>
    <property type="match status" value="1"/>
</dbReference>
<evidence type="ECO:0000313" key="11">
    <source>
        <dbReference type="Proteomes" id="UP000015105"/>
    </source>
</evidence>
<keyword evidence="5" id="KW-0238">DNA-binding</keyword>
<keyword evidence="2" id="KW-0479">Metal-binding</keyword>
<dbReference type="GO" id="GO:0004803">
    <property type="term" value="F:transposase activity"/>
    <property type="evidence" value="ECO:0007669"/>
    <property type="project" value="InterPro"/>
</dbReference>
<dbReference type="GO" id="GO:0006313">
    <property type="term" value="P:DNA transposition"/>
    <property type="evidence" value="ECO:0007669"/>
    <property type="project" value="InterPro"/>
</dbReference>
<dbReference type="GO" id="GO:0003677">
    <property type="term" value="F:DNA binding"/>
    <property type="evidence" value="ECO:0007669"/>
    <property type="project" value="UniProtKB-KW"/>
</dbReference>
<evidence type="ECO:0000256" key="2">
    <source>
        <dbReference type="ARBA" id="ARBA00022723"/>
    </source>
</evidence>
<reference evidence="10" key="4">
    <citation type="submission" date="2019-03" db="UniProtKB">
        <authorList>
            <consortium name="EnsemblPlants"/>
        </authorList>
    </citation>
    <scope>IDENTIFICATION</scope>
</reference>
<evidence type="ECO:0000256" key="7">
    <source>
        <dbReference type="PROSITE-ProRule" id="PRU00325"/>
    </source>
</evidence>
<dbReference type="KEGG" id="ats:109740898"/>
<dbReference type="PANTHER" id="PTHR31973:SF191">
    <property type="entry name" value="OS05G0489400 PROTEIN"/>
    <property type="match status" value="1"/>
</dbReference>
<accession>A0A453FLP7</accession>